<comment type="caution">
    <text evidence="6">The sequence shown here is derived from an EMBL/GenBank/DDBJ whole genome shotgun (WGS) entry which is preliminary data.</text>
</comment>
<dbReference type="Proteomes" id="UP001156666">
    <property type="component" value="Unassembled WGS sequence"/>
</dbReference>
<keyword evidence="7" id="KW-1185">Reference proteome</keyword>
<dbReference type="Gene3D" id="3.30.1060.10">
    <property type="entry name" value="Peptide methionine sulphoxide reductase MsrA"/>
    <property type="match status" value="1"/>
</dbReference>
<dbReference type="EC" id="1.8.4.11" evidence="1"/>
<dbReference type="PANTHER" id="PTHR43774">
    <property type="entry name" value="PEPTIDE METHIONINE SULFOXIDE REDUCTASE"/>
    <property type="match status" value="1"/>
</dbReference>
<dbReference type="RefSeq" id="WP_235295132.1">
    <property type="nucleotide sequence ID" value="NZ_BSOH01000012.1"/>
</dbReference>
<comment type="catalytic activity">
    <reaction evidence="4">
        <text>[thioredoxin]-disulfide + L-methionine + H2O = L-methionine (S)-S-oxide + [thioredoxin]-dithiol</text>
        <dbReference type="Rhea" id="RHEA:19993"/>
        <dbReference type="Rhea" id="RHEA-COMP:10698"/>
        <dbReference type="Rhea" id="RHEA-COMP:10700"/>
        <dbReference type="ChEBI" id="CHEBI:15377"/>
        <dbReference type="ChEBI" id="CHEBI:29950"/>
        <dbReference type="ChEBI" id="CHEBI:50058"/>
        <dbReference type="ChEBI" id="CHEBI:57844"/>
        <dbReference type="ChEBI" id="CHEBI:58772"/>
        <dbReference type="EC" id="1.8.4.11"/>
    </reaction>
</comment>
<comment type="catalytic activity">
    <reaction evidence="3">
        <text>L-methionyl-[protein] + [thioredoxin]-disulfide + H2O = L-methionyl-(S)-S-oxide-[protein] + [thioredoxin]-dithiol</text>
        <dbReference type="Rhea" id="RHEA:14217"/>
        <dbReference type="Rhea" id="RHEA-COMP:10698"/>
        <dbReference type="Rhea" id="RHEA-COMP:10700"/>
        <dbReference type="Rhea" id="RHEA-COMP:12313"/>
        <dbReference type="Rhea" id="RHEA-COMP:12315"/>
        <dbReference type="ChEBI" id="CHEBI:15377"/>
        <dbReference type="ChEBI" id="CHEBI:16044"/>
        <dbReference type="ChEBI" id="CHEBI:29950"/>
        <dbReference type="ChEBI" id="CHEBI:44120"/>
        <dbReference type="ChEBI" id="CHEBI:50058"/>
        <dbReference type="EC" id="1.8.4.11"/>
    </reaction>
</comment>
<evidence type="ECO:0000256" key="1">
    <source>
        <dbReference type="ARBA" id="ARBA00012502"/>
    </source>
</evidence>
<dbReference type="EMBL" id="BSOH01000012">
    <property type="protein sequence ID" value="GLR17482.1"/>
    <property type="molecule type" value="Genomic_DNA"/>
</dbReference>
<reference evidence="6" key="2">
    <citation type="submission" date="2023-01" db="EMBL/GenBank/DDBJ databases">
        <title>Draft genome sequence of Portibacter lacus strain NBRC 108769.</title>
        <authorList>
            <person name="Sun Q."/>
            <person name="Mori K."/>
        </authorList>
    </citation>
    <scope>NUCLEOTIDE SEQUENCE</scope>
    <source>
        <strain evidence="6">NBRC 108769</strain>
    </source>
</reference>
<protein>
    <recommendedName>
        <fullName evidence="1">peptide-methionine (S)-S-oxide reductase</fullName>
        <ecNumber evidence="1">1.8.4.11</ecNumber>
    </recommendedName>
</protein>
<dbReference type="SUPFAM" id="SSF55068">
    <property type="entry name" value="Peptide methionine sulfoxide reductase"/>
    <property type="match status" value="1"/>
</dbReference>
<gene>
    <name evidence="6" type="primary">msrA_2</name>
    <name evidence="6" type="ORF">GCM10007940_20970</name>
</gene>
<dbReference type="PANTHER" id="PTHR43774:SF1">
    <property type="entry name" value="PEPTIDE METHIONINE SULFOXIDE REDUCTASE MSRA 2"/>
    <property type="match status" value="1"/>
</dbReference>
<organism evidence="6 7">
    <name type="scientific">Portibacter lacus</name>
    <dbReference type="NCBI Taxonomy" id="1099794"/>
    <lineage>
        <taxon>Bacteria</taxon>
        <taxon>Pseudomonadati</taxon>
        <taxon>Bacteroidota</taxon>
        <taxon>Saprospiria</taxon>
        <taxon>Saprospirales</taxon>
        <taxon>Haliscomenobacteraceae</taxon>
        <taxon>Portibacter</taxon>
    </lineage>
</organism>
<evidence type="ECO:0000259" key="5">
    <source>
        <dbReference type="Pfam" id="PF01625"/>
    </source>
</evidence>
<dbReference type="Pfam" id="PF01625">
    <property type="entry name" value="PMSR"/>
    <property type="match status" value="1"/>
</dbReference>
<dbReference type="InterPro" id="IPR002569">
    <property type="entry name" value="Met_Sox_Rdtase_MsrA_dom"/>
</dbReference>
<keyword evidence="2" id="KW-0560">Oxidoreductase</keyword>
<sequence>MEVIQNKIGFGGGCHWCTEAVFQHVDGVVNVQQGWIASESPNDALSEAVIVHFDEGVVSRQELIRIHIHTHSSTASHPMRGKYRSAVYYFQDSDSDEITRTLQIAAKEFSEDLITQVLPFKSFKENSENYQSYFLKNPDKAFCQRYILPKLKKLETL</sequence>
<feature type="domain" description="Peptide methionine sulphoxide reductase MsrA" evidence="5">
    <location>
        <begin position="8"/>
        <end position="143"/>
    </location>
</feature>
<proteinExistence type="predicted"/>
<accession>A0AA37SQ25</accession>
<evidence type="ECO:0000256" key="3">
    <source>
        <dbReference type="ARBA" id="ARBA00047806"/>
    </source>
</evidence>
<evidence type="ECO:0000313" key="7">
    <source>
        <dbReference type="Proteomes" id="UP001156666"/>
    </source>
</evidence>
<dbReference type="InterPro" id="IPR036509">
    <property type="entry name" value="Met_Sox_Rdtase_MsrA_sf"/>
</dbReference>
<evidence type="ECO:0000256" key="2">
    <source>
        <dbReference type="ARBA" id="ARBA00023002"/>
    </source>
</evidence>
<evidence type="ECO:0000256" key="4">
    <source>
        <dbReference type="ARBA" id="ARBA00048782"/>
    </source>
</evidence>
<dbReference type="AlphaFoldDB" id="A0AA37SQ25"/>
<name>A0AA37SQ25_9BACT</name>
<reference evidence="6" key="1">
    <citation type="journal article" date="2014" name="Int. J. Syst. Evol. Microbiol.">
        <title>Complete genome sequence of Corynebacterium casei LMG S-19264T (=DSM 44701T), isolated from a smear-ripened cheese.</title>
        <authorList>
            <consortium name="US DOE Joint Genome Institute (JGI-PGF)"/>
            <person name="Walter F."/>
            <person name="Albersmeier A."/>
            <person name="Kalinowski J."/>
            <person name="Ruckert C."/>
        </authorList>
    </citation>
    <scope>NUCLEOTIDE SEQUENCE</scope>
    <source>
        <strain evidence="6">NBRC 108769</strain>
    </source>
</reference>
<dbReference type="GO" id="GO:0008113">
    <property type="term" value="F:peptide-methionine (S)-S-oxide reductase activity"/>
    <property type="evidence" value="ECO:0007669"/>
    <property type="project" value="UniProtKB-EC"/>
</dbReference>
<evidence type="ECO:0000313" key="6">
    <source>
        <dbReference type="EMBL" id="GLR17482.1"/>
    </source>
</evidence>